<organism evidence="2 3">
    <name type="scientific">Blomia tropicalis</name>
    <name type="common">Mite</name>
    <dbReference type="NCBI Taxonomy" id="40697"/>
    <lineage>
        <taxon>Eukaryota</taxon>
        <taxon>Metazoa</taxon>
        <taxon>Ecdysozoa</taxon>
        <taxon>Arthropoda</taxon>
        <taxon>Chelicerata</taxon>
        <taxon>Arachnida</taxon>
        <taxon>Acari</taxon>
        <taxon>Acariformes</taxon>
        <taxon>Sarcoptiformes</taxon>
        <taxon>Astigmata</taxon>
        <taxon>Glycyphagoidea</taxon>
        <taxon>Echimyopodidae</taxon>
        <taxon>Blomia</taxon>
    </lineage>
</organism>
<keyword evidence="1" id="KW-0812">Transmembrane</keyword>
<proteinExistence type="predicted"/>
<evidence type="ECO:0000313" key="2">
    <source>
        <dbReference type="EMBL" id="KAJ6222336.1"/>
    </source>
</evidence>
<evidence type="ECO:0000313" key="3">
    <source>
        <dbReference type="Proteomes" id="UP001142055"/>
    </source>
</evidence>
<dbReference type="Proteomes" id="UP001142055">
    <property type="component" value="Chromosome 1"/>
</dbReference>
<sequence length="202" mass="22404">MWKQSQLFLLCITHYYLISFGVQCTTKYYVTRNELKKRFDDQLIINPGAFKKSASSLKDPIQVSNSNTYLVDSTGYIGGESNELADYGDHEGAFAHKLVAIDRKASKFFGDEVSFVIVVVTLTVFFGILSSLLIPLTLLLINGGFGGLGGFSSLGGLNTIMPVAGLSSPGFIGRRRRRRDIRELTQEYAQLFDSAIAKFKKH</sequence>
<comment type="caution">
    <text evidence="2">The sequence shown here is derived from an EMBL/GenBank/DDBJ whole genome shotgun (WGS) entry which is preliminary data.</text>
</comment>
<keyword evidence="1" id="KW-1133">Transmembrane helix</keyword>
<dbReference type="EMBL" id="JAPWDV010000001">
    <property type="protein sequence ID" value="KAJ6222336.1"/>
    <property type="molecule type" value="Genomic_DNA"/>
</dbReference>
<dbReference type="OrthoDB" id="6510782at2759"/>
<evidence type="ECO:0000256" key="1">
    <source>
        <dbReference type="SAM" id="Phobius"/>
    </source>
</evidence>
<dbReference type="OMA" id="YIEDELH"/>
<accession>A0A9Q0RQ34</accession>
<feature type="transmembrane region" description="Helical" evidence="1">
    <location>
        <begin position="153"/>
        <end position="172"/>
    </location>
</feature>
<dbReference type="AlphaFoldDB" id="A0A9Q0RQ34"/>
<protein>
    <submittedName>
        <fullName evidence="2">Uncharacterized protein</fullName>
    </submittedName>
</protein>
<gene>
    <name evidence="2" type="ORF">RDWZM_000881</name>
</gene>
<feature type="transmembrane region" description="Helical" evidence="1">
    <location>
        <begin position="6"/>
        <end position="30"/>
    </location>
</feature>
<keyword evidence="3" id="KW-1185">Reference proteome</keyword>
<feature type="transmembrane region" description="Helical" evidence="1">
    <location>
        <begin position="113"/>
        <end position="141"/>
    </location>
</feature>
<keyword evidence="1" id="KW-0472">Membrane</keyword>
<reference evidence="2" key="1">
    <citation type="submission" date="2022-12" db="EMBL/GenBank/DDBJ databases">
        <title>Genome assemblies of Blomia tropicalis.</title>
        <authorList>
            <person name="Cui Y."/>
        </authorList>
    </citation>
    <scope>NUCLEOTIDE SEQUENCE</scope>
    <source>
        <tissue evidence="2">Adult mites</tissue>
    </source>
</reference>
<name>A0A9Q0RQ34_BLOTA</name>